<dbReference type="PANTHER" id="PTHR41287:SF1">
    <property type="entry name" value="PROTEIN YMFN"/>
    <property type="match status" value="1"/>
</dbReference>
<dbReference type="Pfam" id="PF03354">
    <property type="entry name" value="TerL_ATPase"/>
    <property type="match status" value="1"/>
</dbReference>
<organism evidence="3 4">
    <name type="scientific">Hymenobacter setariae</name>
    <dbReference type="NCBI Taxonomy" id="2594794"/>
    <lineage>
        <taxon>Bacteria</taxon>
        <taxon>Pseudomonadati</taxon>
        <taxon>Bacteroidota</taxon>
        <taxon>Cytophagia</taxon>
        <taxon>Cytophagales</taxon>
        <taxon>Hymenobacteraceae</taxon>
        <taxon>Hymenobacter</taxon>
    </lineage>
</organism>
<comment type="caution">
    <text evidence="3">The sequence shown here is derived from an EMBL/GenBank/DDBJ whole genome shotgun (WGS) entry which is preliminary data.</text>
</comment>
<dbReference type="Gene3D" id="3.40.50.300">
    <property type="entry name" value="P-loop containing nucleotide triphosphate hydrolases"/>
    <property type="match status" value="1"/>
</dbReference>
<dbReference type="AlphaFoldDB" id="A0A558C2V6"/>
<dbReference type="EMBL" id="VMRJ01000001">
    <property type="protein sequence ID" value="TVT43109.1"/>
    <property type="molecule type" value="Genomic_DNA"/>
</dbReference>
<dbReference type="InterPro" id="IPR046462">
    <property type="entry name" value="TerL_nuclease"/>
</dbReference>
<dbReference type="InterPro" id="IPR046461">
    <property type="entry name" value="TerL_ATPase"/>
</dbReference>
<evidence type="ECO:0000259" key="2">
    <source>
        <dbReference type="Pfam" id="PF20441"/>
    </source>
</evidence>
<evidence type="ECO:0000313" key="3">
    <source>
        <dbReference type="EMBL" id="TVT43109.1"/>
    </source>
</evidence>
<keyword evidence="4" id="KW-1185">Reference proteome</keyword>
<sequence length="574" mass="63986">MSKPRNYIAIANQYIEDVLSGRVLACELVRLACQRQKNDLQRAGTEAFPYWFDEEEAAKPCMFIELLPHIEGEWAKKKLKLVLEPWQIFIITCLFGWLKEDGNRRFVKAYIEVAKKNGKSALASGLALYMLAADGEEGPQVYSGATRREQAAITWEVSRKMVEKSPDLQRELGVKVSANTIYCELNGGFYRALSKEKGGNQDGINTHFGLADELHAHPKPDLVENMETSMAARAQAMLFQITTAGFNLAGVCFNTRALCVKILKEVVDAEHYFAIIFTIDEEDDWTDPAVWPKSNPNWGVSIDPKKFAAEAAEAKADATKEGYFVTKRLNVWRNAKAAWMNMIAWKACANPSLTLEDFVGEECYVGLDLANSTDIAALVFIIIRGNQVFVIPRFYLPESEAETGEGAHYAGWAIDGHLTLTPGNVTDQNLIQDDLRAAASVVHIKGMAYDPWQAKKFATEIEQEGIATIEYRNTVPNFSAPMKSVFAMVKDVLTPEEKRSAKNYQLVHDGSPVMGWMMSNVVANIDAKDNIYPRKEQAKNKIDGPVALIMAVGAWGGFEDAPTSIYEERGLRVL</sequence>
<dbReference type="GO" id="GO:0004519">
    <property type="term" value="F:endonuclease activity"/>
    <property type="evidence" value="ECO:0007669"/>
    <property type="project" value="InterPro"/>
</dbReference>
<gene>
    <name evidence="3" type="ORF">FNT36_03180</name>
</gene>
<dbReference type="InterPro" id="IPR027417">
    <property type="entry name" value="P-loop_NTPase"/>
</dbReference>
<feature type="domain" description="Terminase large subunit-like ATPase" evidence="1">
    <location>
        <begin position="85"/>
        <end position="255"/>
    </location>
</feature>
<feature type="domain" description="Terminase large subunit-like endonuclease" evidence="2">
    <location>
        <begin position="267"/>
        <end position="553"/>
    </location>
</feature>
<dbReference type="InterPro" id="IPR005021">
    <property type="entry name" value="Terminase_largesu-like"/>
</dbReference>
<dbReference type="PANTHER" id="PTHR41287">
    <property type="match status" value="1"/>
</dbReference>
<evidence type="ECO:0000313" key="4">
    <source>
        <dbReference type="Proteomes" id="UP000317624"/>
    </source>
</evidence>
<dbReference type="OrthoDB" id="3197057at2"/>
<name>A0A558C2V6_9BACT</name>
<reference evidence="3 4" key="1">
    <citation type="submission" date="2019-07" db="EMBL/GenBank/DDBJ databases">
        <title>Hymenobacter sp. straun FUR1 Genome sequencing and assembly.</title>
        <authorList>
            <person name="Chhetri G."/>
        </authorList>
    </citation>
    <scope>NUCLEOTIDE SEQUENCE [LARGE SCALE GENOMIC DNA]</scope>
    <source>
        <strain evidence="3 4">Fur1</strain>
    </source>
</reference>
<dbReference type="Proteomes" id="UP000317624">
    <property type="component" value="Unassembled WGS sequence"/>
</dbReference>
<accession>A0A558C2V6</accession>
<dbReference type="Pfam" id="PF20441">
    <property type="entry name" value="TerL_nuclease"/>
    <property type="match status" value="1"/>
</dbReference>
<evidence type="ECO:0000259" key="1">
    <source>
        <dbReference type="Pfam" id="PF03354"/>
    </source>
</evidence>
<protein>
    <submittedName>
        <fullName evidence="3">Terminase large subunit</fullName>
    </submittedName>
</protein>
<dbReference type="RefSeq" id="WP_144844275.1">
    <property type="nucleotide sequence ID" value="NZ_VMRJ01000001.1"/>
</dbReference>
<proteinExistence type="predicted"/>